<evidence type="ECO:0000256" key="2">
    <source>
        <dbReference type="ARBA" id="ARBA00023002"/>
    </source>
</evidence>
<dbReference type="PANTHER" id="PTHR22604:SF105">
    <property type="entry name" value="TRANS-1,2-DIHYDROBENZENE-1,2-DIOL DEHYDROGENASE"/>
    <property type="match status" value="1"/>
</dbReference>
<feature type="domain" description="Gfo/Idh/MocA-like oxidoreductase N-terminal" evidence="3">
    <location>
        <begin position="10"/>
        <end position="132"/>
    </location>
</feature>
<dbReference type="GO" id="GO:0016491">
    <property type="term" value="F:oxidoreductase activity"/>
    <property type="evidence" value="ECO:0007669"/>
    <property type="project" value="UniProtKB-KW"/>
</dbReference>
<dbReference type="PANTHER" id="PTHR22604">
    <property type="entry name" value="OXIDOREDUCTASES"/>
    <property type="match status" value="1"/>
</dbReference>
<feature type="domain" description="GFO/IDH/MocA-like oxidoreductase" evidence="4">
    <location>
        <begin position="142"/>
        <end position="260"/>
    </location>
</feature>
<keyword evidence="6" id="KW-1185">Reference proteome</keyword>
<dbReference type="InterPro" id="IPR008354">
    <property type="entry name" value="Glc-Fru_OxRdtase_bac"/>
</dbReference>
<dbReference type="RefSeq" id="WP_052430245.1">
    <property type="nucleotide sequence ID" value="NZ_BBLT01000006.1"/>
</dbReference>
<dbReference type="Pfam" id="PF01408">
    <property type="entry name" value="GFO_IDH_MocA"/>
    <property type="match status" value="1"/>
</dbReference>
<evidence type="ECO:0000313" key="5">
    <source>
        <dbReference type="EMBL" id="GAL85950.1"/>
    </source>
</evidence>
<evidence type="ECO:0000313" key="6">
    <source>
        <dbReference type="Proteomes" id="UP000030185"/>
    </source>
</evidence>
<evidence type="ECO:0000256" key="1">
    <source>
        <dbReference type="ARBA" id="ARBA00010928"/>
    </source>
</evidence>
<proteinExistence type="inferred from homology"/>
<comment type="caution">
    <text evidence="5">The sequence shown here is derived from an EMBL/GenBank/DDBJ whole genome shotgun (WGS) entry which is preliminary data.</text>
</comment>
<accession>A0A098LG55</accession>
<sequence>MSDTNKKLGLAMVGLGKYSTGQLIPAIIQSESFSLKGIVTGSEDKAQEYSTKYDIPEKNIYNYENFDLIKDNPDIDIVYIALPNSMHEEYVIRAALAGKHVITEKPMATSVKQCERMINACKNANVELFVGYRLHFEPHHLEAMKLGQTKAKGKLKKIIGSFGFKIEDNGQWRLKKDLAGGGSLVDVGIYVIQAARYVVGQNPIAVKNVKIENKIFDRPSEVDGDVTWEMEFPDGVIAFCSSSYTKESDKLFIEAEKGWIEISPAYYYYGLKGATEQGTLKMKRINQQKAQMEGIADTIINGIHNRASGIDGLIDIQIIEAIYKSAKTGERVTLEKRQENIHA</sequence>
<evidence type="ECO:0000259" key="4">
    <source>
        <dbReference type="Pfam" id="PF22725"/>
    </source>
</evidence>
<name>A0A098LG55_9BACT</name>
<dbReference type="PRINTS" id="PR01775">
    <property type="entry name" value="GLFROXRDTASE"/>
</dbReference>
<dbReference type="GO" id="GO:0000166">
    <property type="term" value="F:nucleotide binding"/>
    <property type="evidence" value="ECO:0007669"/>
    <property type="project" value="InterPro"/>
</dbReference>
<dbReference type="OrthoDB" id="9795543at2"/>
<dbReference type="SUPFAM" id="SSF51735">
    <property type="entry name" value="NAD(P)-binding Rossmann-fold domains"/>
    <property type="match status" value="1"/>
</dbReference>
<dbReference type="InterPro" id="IPR055170">
    <property type="entry name" value="GFO_IDH_MocA-like_dom"/>
</dbReference>
<organism evidence="5 6">
    <name type="scientific">Sporocytophaga myxococcoides</name>
    <dbReference type="NCBI Taxonomy" id="153721"/>
    <lineage>
        <taxon>Bacteria</taxon>
        <taxon>Pseudomonadati</taxon>
        <taxon>Bacteroidota</taxon>
        <taxon>Cytophagia</taxon>
        <taxon>Cytophagales</taxon>
        <taxon>Cytophagaceae</taxon>
        <taxon>Sporocytophaga</taxon>
    </lineage>
</organism>
<evidence type="ECO:0000259" key="3">
    <source>
        <dbReference type="Pfam" id="PF01408"/>
    </source>
</evidence>
<protein>
    <submittedName>
        <fullName evidence="5">Glucose-fructose oxidoreductase</fullName>
    </submittedName>
</protein>
<dbReference type="STRING" id="153721.MYP_3179"/>
<keyword evidence="2" id="KW-0560">Oxidoreductase</keyword>
<comment type="similarity">
    <text evidence="1">Belongs to the Gfo/Idh/MocA family.</text>
</comment>
<dbReference type="Proteomes" id="UP000030185">
    <property type="component" value="Unassembled WGS sequence"/>
</dbReference>
<dbReference type="Pfam" id="PF22725">
    <property type="entry name" value="GFO_IDH_MocA_C3"/>
    <property type="match status" value="1"/>
</dbReference>
<dbReference type="SUPFAM" id="SSF55347">
    <property type="entry name" value="Glyceraldehyde-3-phosphate dehydrogenase-like, C-terminal domain"/>
    <property type="match status" value="1"/>
</dbReference>
<gene>
    <name evidence="5" type="ORF">MYP_3179</name>
</gene>
<dbReference type="InterPro" id="IPR036291">
    <property type="entry name" value="NAD(P)-bd_dom_sf"/>
</dbReference>
<dbReference type="Gene3D" id="3.30.360.10">
    <property type="entry name" value="Dihydrodipicolinate Reductase, domain 2"/>
    <property type="match status" value="1"/>
</dbReference>
<dbReference type="eggNOG" id="COG0673">
    <property type="taxonomic scope" value="Bacteria"/>
</dbReference>
<dbReference type="AlphaFoldDB" id="A0A098LG55"/>
<dbReference type="InterPro" id="IPR000683">
    <property type="entry name" value="Gfo/Idh/MocA-like_OxRdtase_N"/>
</dbReference>
<dbReference type="InterPro" id="IPR050984">
    <property type="entry name" value="Gfo/Idh/MocA_domain"/>
</dbReference>
<dbReference type="Gene3D" id="3.40.50.720">
    <property type="entry name" value="NAD(P)-binding Rossmann-like Domain"/>
    <property type="match status" value="1"/>
</dbReference>
<dbReference type="EMBL" id="BBLT01000006">
    <property type="protein sequence ID" value="GAL85950.1"/>
    <property type="molecule type" value="Genomic_DNA"/>
</dbReference>
<reference evidence="5 6" key="1">
    <citation type="submission" date="2014-09" db="EMBL/GenBank/DDBJ databases">
        <title>Sporocytophaga myxococcoides PG-01 genome sequencing.</title>
        <authorList>
            <person name="Liu L."/>
            <person name="Gao P.J."/>
            <person name="Chen G.J."/>
            <person name="Wang L.S."/>
        </authorList>
    </citation>
    <scope>NUCLEOTIDE SEQUENCE [LARGE SCALE GENOMIC DNA]</scope>
    <source>
        <strain evidence="5 6">PG-01</strain>
    </source>
</reference>